<evidence type="ECO:0000256" key="1">
    <source>
        <dbReference type="SAM" id="MobiDB-lite"/>
    </source>
</evidence>
<gene>
    <name evidence="2" type="ORF">QBC34DRAFT_65446</name>
</gene>
<dbReference type="AlphaFoldDB" id="A0AAV9GT15"/>
<name>A0AAV9GT15_9PEZI</name>
<reference evidence="2" key="1">
    <citation type="journal article" date="2023" name="Mol. Phylogenet. Evol.">
        <title>Genome-scale phylogeny and comparative genomics of the fungal order Sordariales.</title>
        <authorList>
            <person name="Hensen N."/>
            <person name="Bonometti L."/>
            <person name="Westerberg I."/>
            <person name="Brannstrom I.O."/>
            <person name="Guillou S."/>
            <person name="Cros-Aarteil S."/>
            <person name="Calhoun S."/>
            <person name="Haridas S."/>
            <person name="Kuo A."/>
            <person name="Mondo S."/>
            <person name="Pangilinan J."/>
            <person name="Riley R."/>
            <person name="LaButti K."/>
            <person name="Andreopoulos B."/>
            <person name="Lipzen A."/>
            <person name="Chen C."/>
            <person name="Yan M."/>
            <person name="Daum C."/>
            <person name="Ng V."/>
            <person name="Clum A."/>
            <person name="Steindorff A."/>
            <person name="Ohm R.A."/>
            <person name="Martin F."/>
            <person name="Silar P."/>
            <person name="Natvig D.O."/>
            <person name="Lalanne C."/>
            <person name="Gautier V."/>
            <person name="Ament-Velasquez S.L."/>
            <person name="Kruys A."/>
            <person name="Hutchinson M.I."/>
            <person name="Powell A.J."/>
            <person name="Barry K."/>
            <person name="Miller A.N."/>
            <person name="Grigoriev I.V."/>
            <person name="Debuchy R."/>
            <person name="Gladieux P."/>
            <person name="Hiltunen Thoren M."/>
            <person name="Johannesson H."/>
        </authorList>
    </citation>
    <scope>NUCLEOTIDE SEQUENCE</scope>
    <source>
        <strain evidence="2">PSN243</strain>
    </source>
</reference>
<feature type="region of interest" description="Disordered" evidence="1">
    <location>
        <begin position="645"/>
        <end position="728"/>
    </location>
</feature>
<organism evidence="2 3">
    <name type="scientific">Podospora aff. communis PSN243</name>
    <dbReference type="NCBI Taxonomy" id="3040156"/>
    <lineage>
        <taxon>Eukaryota</taxon>
        <taxon>Fungi</taxon>
        <taxon>Dikarya</taxon>
        <taxon>Ascomycota</taxon>
        <taxon>Pezizomycotina</taxon>
        <taxon>Sordariomycetes</taxon>
        <taxon>Sordariomycetidae</taxon>
        <taxon>Sordariales</taxon>
        <taxon>Podosporaceae</taxon>
        <taxon>Podospora</taxon>
    </lineage>
</organism>
<accession>A0AAV9GT15</accession>
<dbReference type="EMBL" id="MU865931">
    <property type="protein sequence ID" value="KAK4450781.1"/>
    <property type="molecule type" value="Genomic_DNA"/>
</dbReference>
<reference evidence="2" key="2">
    <citation type="submission" date="2023-05" db="EMBL/GenBank/DDBJ databases">
        <authorList>
            <consortium name="Lawrence Berkeley National Laboratory"/>
            <person name="Steindorff A."/>
            <person name="Hensen N."/>
            <person name="Bonometti L."/>
            <person name="Westerberg I."/>
            <person name="Brannstrom I.O."/>
            <person name="Guillou S."/>
            <person name="Cros-Aarteil S."/>
            <person name="Calhoun S."/>
            <person name="Haridas S."/>
            <person name="Kuo A."/>
            <person name="Mondo S."/>
            <person name="Pangilinan J."/>
            <person name="Riley R."/>
            <person name="Labutti K."/>
            <person name="Andreopoulos B."/>
            <person name="Lipzen A."/>
            <person name="Chen C."/>
            <person name="Yanf M."/>
            <person name="Daum C."/>
            <person name="Ng V."/>
            <person name="Clum A."/>
            <person name="Ohm R."/>
            <person name="Martin F."/>
            <person name="Silar P."/>
            <person name="Natvig D."/>
            <person name="Lalanne C."/>
            <person name="Gautier V."/>
            <person name="Ament-Velasquez S.L."/>
            <person name="Kruys A."/>
            <person name="Hutchinson M.I."/>
            <person name="Powell A.J."/>
            <person name="Barry K."/>
            <person name="Miller A.N."/>
            <person name="Grigoriev I.V."/>
            <person name="Debuchy R."/>
            <person name="Gladieux P."/>
            <person name="Thoren M.H."/>
            <person name="Johannesson H."/>
        </authorList>
    </citation>
    <scope>NUCLEOTIDE SEQUENCE</scope>
    <source>
        <strain evidence="2">PSN243</strain>
    </source>
</reference>
<keyword evidence="3" id="KW-1185">Reference proteome</keyword>
<protein>
    <recommendedName>
        <fullName evidence="4">CCHC-type domain-containing protein</fullName>
    </recommendedName>
</protein>
<evidence type="ECO:0008006" key="4">
    <source>
        <dbReference type="Google" id="ProtNLM"/>
    </source>
</evidence>
<dbReference type="Proteomes" id="UP001321760">
    <property type="component" value="Unassembled WGS sequence"/>
</dbReference>
<evidence type="ECO:0000313" key="3">
    <source>
        <dbReference type="Proteomes" id="UP001321760"/>
    </source>
</evidence>
<proteinExistence type="predicted"/>
<feature type="region of interest" description="Disordered" evidence="1">
    <location>
        <begin position="1"/>
        <end position="28"/>
    </location>
</feature>
<feature type="compositionally biased region" description="Basic and acidic residues" evidence="1">
    <location>
        <begin position="719"/>
        <end position="728"/>
    </location>
</feature>
<feature type="region of interest" description="Disordered" evidence="1">
    <location>
        <begin position="479"/>
        <end position="501"/>
    </location>
</feature>
<comment type="caution">
    <text evidence="2">The sequence shown here is derived from an EMBL/GenBank/DDBJ whole genome shotgun (WGS) entry which is preliminary data.</text>
</comment>
<evidence type="ECO:0000313" key="2">
    <source>
        <dbReference type="EMBL" id="KAK4450781.1"/>
    </source>
</evidence>
<sequence>MKKSGEGDSADVEVLPTRPFSRPSTASIDTPVPRHYPLDLPGAPFHRYEHRLTVRDIMVHRIMTDYMNPTRVKPSTYDSFVGYAAAFDPIFFQDKELGADLRCLQKMLFTSYADLPPPRASPMAAFVPHPHANRYGKRHTSAQIEGRRNRRRLLCDQVLDLVRQHYFEADNAMLRAWISHLGAVPTPSFGLQTHTEPRSWAYNLTFPRDSDVPVIWYRAHVGRFHPRSYGHWTQKDKSHLKNSLQPKLAMQAELPLYDGGVFMPHLRRTLEKAIGTGTRRGPRDNRWLGNFEQWEFGITVSFPEERGSMRFIMQPCWDDRRSTDMTRLGCSKRLDLNLNPGRGRNRDGIWSTGQYRVSEEEGTDQGRQGRLRRRCTSLPPPGSFTTTYIGEHNPVPSQARIQVTFPRMTLAQLDRRSRRRSLSRTRIEEMFDWDTDILGVGVIPNTSNSPSQPCCQNCASSGHSASECKSPCGHCGAPNPSSSTRPPVDLPPPMPSLSDADGDALQDAGYEARPGRHQRPHLAPDCPVARHNRCKCVPFPTFHVAKRCGVPCRRKCGAEARPGTFRHPNAMLCRSRCCMCGIHGHSGKECRLRQCRCGQAHLGQDCGWNPTCRVEGCPRFWCGIHCRECGSTEKPFVEWRCAKCSPGPAPAVSATEETRGRGRRQKRSTGRASDSGDNKGSEKGTGQACGETAGPQRLATALPTHSEQPAPTIFGGPRLPKEGSGRDK</sequence>